<evidence type="ECO:0008006" key="3">
    <source>
        <dbReference type="Google" id="ProtNLM"/>
    </source>
</evidence>
<accession>A0A448WX57</accession>
<reference evidence="1" key="1">
    <citation type="submission" date="2018-11" db="EMBL/GenBank/DDBJ databases">
        <authorList>
            <consortium name="Pathogen Informatics"/>
        </authorList>
    </citation>
    <scope>NUCLEOTIDE SEQUENCE</scope>
</reference>
<organism evidence="1 2">
    <name type="scientific">Protopolystoma xenopodis</name>
    <dbReference type="NCBI Taxonomy" id="117903"/>
    <lineage>
        <taxon>Eukaryota</taxon>
        <taxon>Metazoa</taxon>
        <taxon>Spiralia</taxon>
        <taxon>Lophotrochozoa</taxon>
        <taxon>Platyhelminthes</taxon>
        <taxon>Monogenea</taxon>
        <taxon>Polyopisthocotylea</taxon>
        <taxon>Polystomatidea</taxon>
        <taxon>Polystomatidae</taxon>
        <taxon>Protopolystoma</taxon>
    </lineage>
</organism>
<dbReference type="AlphaFoldDB" id="A0A448WX57"/>
<gene>
    <name evidence="1" type="ORF">PXEA_LOCUS15873</name>
</gene>
<dbReference type="Gene3D" id="2.60.60.20">
    <property type="entry name" value="PLAT/LH2 domain"/>
    <property type="match status" value="1"/>
</dbReference>
<comment type="caution">
    <text evidence="1">The sequence shown here is derived from an EMBL/GenBank/DDBJ whole genome shotgun (WGS) entry which is preliminary data.</text>
</comment>
<sequence length="178" mass="19705">MEAVCLGRLQRLTVWHTGDRPADSWYLDEIIVQQLPAFYAGGSLLTVRRTEPLILTTATNSLSSSPSSVFSSSPVYTTATSSPFIKPPLTRPIAAATTRSTMPNETSSSLPKSPVSNFVTTKEEERMNCNDISVVREQESIHESDFESGRRPAYRILNDRRMMKHSEMPIGQVTGALL</sequence>
<evidence type="ECO:0000313" key="1">
    <source>
        <dbReference type="EMBL" id="VEL22433.1"/>
    </source>
</evidence>
<protein>
    <recommendedName>
        <fullName evidence="3">PLAT domain-containing protein</fullName>
    </recommendedName>
</protein>
<proteinExistence type="predicted"/>
<dbReference type="EMBL" id="CAAALY010056383">
    <property type="protein sequence ID" value="VEL22433.1"/>
    <property type="molecule type" value="Genomic_DNA"/>
</dbReference>
<keyword evidence="2" id="KW-1185">Reference proteome</keyword>
<dbReference type="Proteomes" id="UP000784294">
    <property type="component" value="Unassembled WGS sequence"/>
</dbReference>
<evidence type="ECO:0000313" key="2">
    <source>
        <dbReference type="Proteomes" id="UP000784294"/>
    </source>
</evidence>
<name>A0A448WX57_9PLAT</name>